<dbReference type="GO" id="GO:0005886">
    <property type="term" value="C:plasma membrane"/>
    <property type="evidence" value="ECO:0007669"/>
    <property type="project" value="TreeGrafter"/>
</dbReference>
<dbReference type="EMBL" id="JAVRRD010000018">
    <property type="protein sequence ID" value="KAK5050089.1"/>
    <property type="molecule type" value="Genomic_DNA"/>
</dbReference>
<evidence type="ECO:0000256" key="3">
    <source>
        <dbReference type="ARBA" id="ARBA00022989"/>
    </source>
</evidence>
<accession>A0AAV9N7U1</accession>
<feature type="transmembrane region" description="Helical" evidence="6">
    <location>
        <begin position="105"/>
        <end position="124"/>
    </location>
</feature>
<feature type="transmembrane region" description="Helical" evidence="6">
    <location>
        <begin position="192"/>
        <end position="213"/>
    </location>
</feature>
<name>A0AAV9N7U1_9EURO</name>
<gene>
    <name evidence="8" type="ORF">LTR84_004209</name>
</gene>
<comment type="subcellular location">
    <subcellularLocation>
        <location evidence="1">Membrane</location>
        <topology evidence="1">Multi-pass membrane protein</topology>
    </subcellularLocation>
</comment>
<dbReference type="InterPro" id="IPR036259">
    <property type="entry name" value="MFS_trans_sf"/>
</dbReference>
<dbReference type="PROSITE" id="PS50850">
    <property type="entry name" value="MFS"/>
    <property type="match status" value="1"/>
</dbReference>
<keyword evidence="2 6" id="KW-0812">Transmembrane</keyword>
<dbReference type="Proteomes" id="UP001358417">
    <property type="component" value="Unassembled WGS sequence"/>
</dbReference>
<feature type="region of interest" description="Disordered" evidence="5">
    <location>
        <begin position="273"/>
        <end position="300"/>
    </location>
</feature>
<feature type="transmembrane region" description="Helical" evidence="6">
    <location>
        <begin position="64"/>
        <end position="85"/>
    </location>
</feature>
<sequence length="350" mass="37758">MPLGVLQTRDGEAPGTVILLDKENRSAAFNFKHAHGKNSDVVLVPQPSNDPNDPLNWPRWKKDLTLAVVFLNTIILASVPAPILAPATVLLTTVFHVSLDKIAVLSGYQLLLVGCIGPVVSALARKYGKRPQFVFAGIMGIIGTAVCLSANTDYNTLMAGRLLQGFGTTAFESLSIAVVGDMYFVHERPVRTGAITLTLTCVASLVSIIGGPITANLGWQYMFIIHLPFTIIGALAIIFFLPETQFVRISGGQRIGTLPTSLEENSITSKVAQSEQLEDTASTDAKPQFSDSKAVSGSHPIPRKSYISSLALFSGTYTDENIFKLLLTPLAVLLNPAVIWVSDRIRNDRL</sequence>
<feature type="transmembrane region" description="Helical" evidence="6">
    <location>
        <begin position="163"/>
        <end position="185"/>
    </location>
</feature>
<evidence type="ECO:0000256" key="6">
    <source>
        <dbReference type="SAM" id="Phobius"/>
    </source>
</evidence>
<dbReference type="SUPFAM" id="SSF103473">
    <property type="entry name" value="MFS general substrate transporter"/>
    <property type="match status" value="1"/>
</dbReference>
<keyword evidence="3 6" id="KW-1133">Transmembrane helix</keyword>
<evidence type="ECO:0000256" key="1">
    <source>
        <dbReference type="ARBA" id="ARBA00004141"/>
    </source>
</evidence>
<proteinExistence type="predicted"/>
<dbReference type="AlphaFoldDB" id="A0AAV9N7U1"/>
<dbReference type="PANTHER" id="PTHR23502">
    <property type="entry name" value="MAJOR FACILITATOR SUPERFAMILY"/>
    <property type="match status" value="1"/>
</dbReference>
<dbReference type="PANTHER" id="PTHR23502:SF29">
    <property type="entry name" value="TRANSPORTER, PUTATIVE (AFU_ORTHOLOGUE AFUA_6G06680)-RELATED"/>
    <property type="match status" value="1"/>
</dbReference>
<feature type="transmembrane region" description="Helical" evidence="6">
    <location>
        <begin position="133"/>
        <end position="151"/>
    </location>
</feature>
<evidence type="ECO:0000313" key="9">
    <source>
        <dbReference type="Proteomes" id="UP001358417"/>
    </source>
</evidence>
<evidence type="ECO:0000256" key="4">
    <source>
        <dbReference type="ARBA" id="ARBA00023136"/>
    </source>
</evidence>
<protein>
    <recommendedName>
        <fullName evidence="7">Major facilitator superfamily (MFS) profile domain-containing protein</fullName>
    </recommendedName>
</protein>
<keyword evidence="9" id="KW-1185">Reference proteome</keyword>
<dbReference type="InterPro" id="IPR020846">
    <property type="entry name" value="MFS_dom"/>
</dbReference>
<dbReference type="GO" id="GO:0022857">
    <property type="term" value="F:transmembrane transporter activity"/>
    <property type="evidence" value="ECO:0007669"/>
    <property type="project" value="InterPro"/>
</dbReference>
<evidence type="ECO:0000313" key="8">
    <source>
        <dbReference type="EMBL" id="KAK5050089.1"/>
    </source>
</evidence>
<dbReference type="Pfam" id="PF07690">
    <property type="entry name" value="MFS_1"/>
    <property type="match status" value="1"/>
</dbReference>
<dbReference type="InterPro" id="IPR011701">
    <property type="entry name" value="MFS"/>
</dbReference>
<dbReference type="GeneID" id="89972388"/>
<organism evidence="8 9">
    <name type="scientific">Exophiala bonariae</name>
    <dbReference type="NCBI Taxonomy" id="1690606"/>
    <lineage>
        <taxon>Eukaryota</taxon>
        <taxon>Fungi</taxon>
        <taxon>Dikarya</taxon>
        <taxon>Ascomycota</taxon>
        <taxon>Pezizomycotina</taxon>
        <taxon>Eurotiomycetes</taxon>
        <taxon>Chaetothyriomycetidae</taxon>
        <taxon>Chaetothyriales</taxon>
        <taxon>Herpotrichiellaceae</taxon>
        <taxon>Exophiala</taxon>
    </lineage>
</organism>
<feature type="transmembrane region" description="Helical" evidence="6">
    <location>
        <begin position="219"/>
        <end position="241"/>
    </location>
</feature>
<dbReference type="Gene3D" id="1.20.1250.20">
    <property type="entry name" value="MFS general substrate transporter like domains"/>
    <property type="match status" value="1"/>
</dbReference>
<evidence type="ECO:0000256" key="5">
    <source>
        <dbReference type="SAM" id="MobiDB-lite"/>
    </source>
</evidence>
<comment type="caution">
    <text evidence="8">The sequence shown here is derived from an EMBL/GenBank/DDBJ whole genome shotgun (WGS) entry which is preliminary data.</text>
</comment>
<dbReference type="RefSeq" id="XP_064704899.1">
    <property type="nucleotide sequence ID" value="XM_064847787.1"/>
</dbReference>
<reference evidence="8 9" key="1">
    <citation type="submission" date="2023-08" db="EMBL/GenBank/DDBJ databases">
        <title>Black Yeasts Isolated from many extreme environments.</title>
        <authorList>
            <person name="Coleine C."/>
            <person name="Stajich J.E."/>
            <person name="Selbmann L."/>
        </authorList>
    </citation>
    <scope>NUCLEOTIDE SEQUENCE [LARGE SCALE GENOMIC DNA]</scope>
    <source>
        <strain evidence="8 9">CCFEE 5792</strain>
    </source>
</reference>
<feature type="compositionally biased region" description="Polar residues" evidence="5">
    <location>
        <begin position="273"/>
        <end position="295"/>
    </location>
</feature>
<feature type="domain" description="Major facilitator superfamily (MFS) profile" evidence="7">
    <location>
        <begin position="65"/>
        <end position="350"/>
    </location>
</feature>
<evidence type="ECO:0000256" key="2">
    <source>
        <dbReference type="ARBA" id="ARBA00022692"/>
    </source>
</evidence>
<keyword evidence="4 6" id="KW-0472">Membrane</keyword>
<evidence type="ECO:0000259" key="7">
    <source>
        <dbReference type="PROSITE" id="PS50850"/>
    </source>
</evidence>